<name>A0A0K2SH98_LIMPI</name>
<dbReference type="AlphaFoldDB" id="A0A0K2SH98"/>
<dbReference type="Proteomes" id="UP000065807">
    <property type="component" value="Chromosome"/>
</dbReference>
<dbReference type="Gene3D" id="3.40.50.300">
    <property type="entry name" value="P-loop containing nucleotide triphosphate hydrolases"/>
    <property type="match status" value="1"/>
</dbReference>
<dbReference type="KEGG" id="lpil:LIP_0639"/>
<evidence type="ECO:0000313" key="13">
    <source>
        <dbReference type="EMBL" id="BAS26496.1"/>
    </source>
</evidence>
<dbReference type="GO" id="GO:0006824">
    <property type="term" value="P:cobalt ion transport"/>
    <property type="evidence" value="ECO:0007669"/>
    <property type="project" value="InterPro"/>
</dbReference>
<dbReference type="InterPro" id="IPR027417">
    <property type="entry name" value="P-loop_NTPase"/>
</dbReference>
<comment type="function">
    <text evidence="10">Part of an ABC transporter complex. Responsible for energy coupling to the transport system.</text>
</comment>
<evidence type="ECO:0000256" key="9">
    <source>
        <dbReference type="ARBA" id="ARBA00025157"/>
    </source>
</evidence>
<keyword evidence="4 10" id="KW-1003">Cell membrane</keyword>
<dbReference type="PANTHER" id="PTHR43553">
    <property type="entry name" value="HEAVY METAL TRANSPORTER"/>
    <property type="match status" value="1"/>
</dbReference>
<keyword evidence="5 10" id="KW-0547">Nucleotide-binding</keyword>
<dbReference type="OrthoDB" id="9784332at2"/>
<keyword evidence="8 10" id="KW-0472">Membrane</keyword>
<evidence type="ECO:0000259" key="12">
    <source>
        <dbReference type="PROSITE" id="PS50893"/>
    </source>
</evidence>
<dbReference type="InterPro" id="IPR015856">
    <property type="entry name" value="ABC_transpr_CbiO/EcfA_su"/>
</dbReference>
<dbReference type="PROSITE" id="PS00211">
    <property type="entry name" value="ABC_TRANSPORTER_1"/>
    <property type="match status" value="1"/>
</dbReference>
<evidence type="ECO:0000256" key="5">
    <source>
        <dbReference type="ARBA" id="ARBA00022741"/>
    </source>
</evidence>
<keyword evidence="7" id="KW-1278">Translocase</keyword>
<dbReference type="InterPro" id="IPR050095">
    <property type="entry name" value="ECF_ABC_transporter_ATP-bd"/>
</dbReference>
<dbReference type="PROSITE" id="PS50893">
    <property type="entry name" value="ABC_TRANSPORTER_2"/>
    <property type="match status" value="1"/>
</dbReference>
<evidence type="ECO:0000256" key="11">
    <source>
        <dbReference type="SAM" id="MobiDB-lite"/>
    </source>
</evidence>
<gene>
    <name evidence="13" type="ORF">LIP_0639</name>
</gene>
<dbReference type="FunFam" id="3.40.50.300:FF:000224">
    <property type="entry name" value="Energy-coupling factor transporter ATP-binding protein EcfA"/>
    <property type="match status" value="1"/>
</dbReference>
<evidence type="ECO:0000256" key="1">
    <source>
        <dbReference type="ARBA" id="ARBA00004202"/>
    </source>
</evidence>
<evidence type="ECO:0000256" key="4">
    <source>
        <dbReference type="ARBA" id="ARBA00022475"/>
    </source>
</evidence>
<dbReference type="InterPro" id="IPR003593">
    <property type="entry name" value="AAA+_ATPase"/>
</dbReference>
<dbReference type="NCBIfam" id="TIGR01166">
    <property type="entry name" value="cbiO"/>
    <property type="match status" value="1"/>
</dbReference>
<feature type="region of interest" description="Disordered" evidence="11">
    <location>
        <begin position="294"/>
        <end position="321"/>
    </location>
</feature>
<reference evidence="14" key="2">
    <citation type="journal article" date="2016" name="Int. J. Syst. Evol. Microbiol.">
        <title>Complete genome sequence and cell structure of Limnochorda pilosa, a Gram-negative spore-former within the phylum Firmicutes.</title>
        <authorList>
            <person name="Watanabe M."/>
            <person name="Kojima H."/>
            <person name="Fukui M."/>
        </authorList>
    </citation>
    <scope>NUCLEOTIDE SEQUENCE [LARGE SCALE GENOMIC DNA]</scope>
    <source>
        <strain evidence="14">HC45</strain>
    </source>
</reference>
<reference evidence="14" key="1">
    <citation type="submission" date="2015-07" db="EMBL/GenBank/DDBJ databases">
        <title>Complete genome sequence and phylogenetic analysis of Limnochorda pilosa.</title>
        <authorList>
            <person name="Watanabe M."/>
            <person name="Kojima H."/>
            <person name="Fukui M."/>
        </authorList>
    </citation>
    <scope>NUCLEOTIDE SEQUENCE [LARGE SCALE GENOMIC DNA]</scope>
    <source>
        <strain evidence="14">HC45</strain>
    </source>
</reference>
<evidence type="ECO:0000313" key="14">
    <source>
        <dbReference type="Proteomes" id="UP000065807"/>
    </source>
</evidence>
<feature type="compositionally biased region" description="Basic and acidic residues" evidence="11">
    <location>
        <begin position="1"/>
        <end position="15"/>
    </location>
</feature>
<evidence type="ECO:0000256" key="3">
    <source>
        <dbReference type="ARBA" id="ARBA00022448"/>
    </source>
</evidence>
<dbReference type="PANTHER" id="PTHR43553:SF24">
    <property type="entry name" value="ENERGY-COUPLING FACTOR TRANSPORTER ATP-BINDING PROTEIN ECFA1"/>
    <property type="match status" value="1"/>
</dbReference>
<dbReference type="RefSeq" id="WP_082725782.1">
    <property type="nucleotide sequence ID" value="NZ_AP014924.1"/>
</dbReference>
<evidence type="ECO:0000256" key="6">
    <source>
        <dbReference type="ARBA" id="ARBA00022840"/>
    </source>
</evidence>
<proteinExistence type="inferred from homology"/>
<evidence type="ECO:0000256" key="10">
    <source>
        <dbReference type="RuleBase" id="RU364103"/>
    </source>
</evidence>
<dbReference type="InterPro" id="IPR017871">
    <property type="entry name" value="ABC_transporter-like_CS"/>
</dbReference>
<dbReference type="SMART" id="SM00382">
    <property type="entry name" value="AAA"/>
    <property type="match status" value="1"/>
</dbReference>
<dbReference type="GO" id="GO:0043190">
    <property type="term" value="C:ATP-binding cassette (ABC) transporter complex"/>
    <property type="evidence" value="ECO:0007669"/>
    <property type="project" value="TreeGrafter"/>
</dbReference>
<dbReference type="GO" id="GO:0016887">
    <property type="term" value="F:ATP hydrolysis activity"/>
    <property type="evidence" value="ECO:0007669"/>
    <property type="project" value="InterPro"/>
</dbReference>
<organism evidence="13 14">
    <name type="scientific">Limnochorda pilosa</name>
    <dbReference type="NCBI Taxonomy" id="1555112"/>
    <lineage>
        <taxon>Bacteria</taxon>
        <taxon>Bacillati</taxon>
        <taxon>Bacillota</taxon>
        <taxon>Limnochordia</taxon>
        <taxon>Limnochordales</taxon>
        <taxon>Limnochordaceae</taxon>
        <taxon>Limnochorda</taxon>
    </lineage>
</organism>
<keyword evidence="6 10" id="KW-0067">ATP-binding</keyword>
<comment type="similarity">
    <text evidence="2 10">Belongs to the ABC transporter superfamily.</text>
</comment>
<evidence type="ECO:0000256" key="2">
    <source>
        <dbReference type="ARBA" id="ARBA00005417"/>
    </source>
</evidence>
<feature type="region of interest" description="Disordered" evidence="11">
    <location>
        <begin position="1"/>
        <end position="20"/>
    </location>
</feature>
<dbReference type="InterPro" id="IPR005876">
    <property type="entry name" value="Co_trans_ATP-bd"/>
</dbReference>
<dbReference type="Pfam" id="PF00005">
    <property type="entry name" value="ABC_tran"/>
    <property type="match status" value="1"/>
</dbReference>
<feature type="compositionally biased region" description="Polar residues" evidence="11">
    <location>
        <begin position="312"/>
        <end position="321"/>
    </location>
</feature>
<dbReference type="EMBL" id="AP014924">
    <property type="protein sequence ID" value="BAS26496.1"/>
    <property type="molecule type" value="Genomic_DNA"/>
</dbReference>
<accession>A0A0K2SH98</accession>
<dbReference type="InterPro" id="IPR003439">
    <property type="entry name" value="ABC_transporter-like_ATP-bd"/>
</dbReference>
<dbReference type="PATRIC" id="fig|1555112.3.peg.668"/>
<comment type="function">
    <text evidence="9">Probably part of an ABC transporter complex. Responsible for energy coupling to the transport system.</text>
</comment>
<comment type="subcellular location">
    <subcellularLocation>
        <location evidence="1 10">Cell membrane</location>
        <topology evidence="1 10">Peripheral membrane protein</topology>
    </subcellularLocation>
</comment>
<dbReference type="GO" id="GO:0042626">
    <property type="term" value="F:ATPase-coupled transmembrane transporter activity"/>
    <property type="evidence" value="ECO:0007669"/>
    <property type="project" value="TreeGrafter"/>
</dbReference>
<keyword evidence="14" id="KW-1185">Reference proteome</keyword>
<dbReference type="CDD" id="cd03225">
    <property type="entry name" value="ABC_cobalt_CbiO_domain1"/>
    <property type="match status" value="1"/>
</dbReference>
<dbReference type="GO" id="GO:0005524">
    <property type="term" value="F:ATP binding"/>
    <property type="evidence" value="ECO:0007669"/>
    <property type="project" value="UniProtKB-UniRule"/>
</dbReference>
<keyword evidence="3 10" id="KW-0813">Transport</keyword>
<evidence type="ECO:0000256" key="7">
    <source>
        <dbReference type="ARBA" id="ARBA00022967"/>
    </source>
</evidence>
<feature type="domain" description="ABC transporter" evidence="12">
    <location>
        <begin position="24"/>
        <end position="257"/>
    </location>
</feature>
<evidence type="ECO:0000256" key="8">
    <source>
        <dbReference type="ARBA" id="ARBA00023136"/>
    </source>
</evidence>
<dbReference type="SUPFAM" id="SSF52540">
    <property type="entry name" value="P-loop containing nucleoside triphosphate hydrolases"/>
    <property type="match status" value="1"/>
</dbReference>
<dbReference type="STRING" id="1555112.LIP_0639"/>
<sequence>MTPRAAGKDPERAHDPVAPTDPIIRVEDLRHTYPDGTPSLRGCSLRVEAGCRLAILGPNGAGKTTLLLHLNGLLLPEAGRVWVLGTEVGPSTCRQVRARVGYLFQEADDQLLAPTVWEDVAFGPANLGLSHDEVRRRAWEALGQVGASHLAHRAPHRLSQGEKRRVALAGVLAMQPGVILLDEPAASLDPAGVAELLAILDGLHLGGTTLVMATHDVDLAAEWADTVAIVEGGRVVAQGGRELLRDESVLLRARLRLPRVAAVFRDAEAPAGRAWPLTVPEGVRALRALRNGGRDGTAGGIQTASEPIASNGAETSSVQEG</sequence>
<protein>
    <recommendedName>
        <fullName evidence="10">ABC transporter ATP-binding protein</fullName>
    </recommendedName>
</protein>